<evidence type="ECO:0000313" key="2">
    <source>
        <dbReference type="EMBL" id="KAJ8024327.1"/>
    </source>
</evidence>
<name>A0A9Q0YQ74_HOLLE</name>
<dbReference type="EMBL" id="JAIZAY010000019">
    <property type="protein sequence ID" value="KAJ8024327.1"/>
    <property type="molecule type" value="Genomic_DNA"/>
</dbReference>
<comment type="caution">
    <text evidence="2">The sequence shown here is derived from an EMBL/GenBank/DDBJ whole genome shotgun (WGS) entry which is preliminary data.</text>
</comment>
<evidence type="ECO:0000313" key="3">
    <source>
        <dbReference type="Proteomes" id="UP001152320"/>
    </source>
</evidence>
<gene>
    <name evidence="2" type="ORF">HOLleu_37044</name>
</gene>
<feature type="domain" description="GST N-terminal" evidence="1">
    <location>
        <begin position="2"/>
        <end position="98"/>
    </location>
</feature>
<dbReference type="Gene3D" id="1.20.1050.130">
    <property type="match status" value="1"/>
</dbReference>
<dbReference type="OrthoDB" id="414243at2759"/>
<dbReference type="InterPro" id="IPR004045">
    <property type="entry name" value="Glutathione_S-Trfase_N"/>
</dbReference>
<evidence type="ECO:0000259" key="1">
    <source>
        <dbReference type="PROSITE" id="PS50404"/>
    </source>
</evidence>
<proteinExistence type="predicted"/>
<dbReference type="InterPro" id="IPR036249">
    <property type="entry name" value="Thioredoxin-like_sf"/>
</dbReference>
<accession>A0A9Q0YQ74</accession>
<sequence length="119" mass="13978">MARYKLTYFTFKGRGELARYLFAYAGVAHDDVRIDLAKWPQEKKSKSRYLYSVFCHHKDFKCCNRYYIGFFIRAATWRAKSDIRLALRGLQRPAGLNRKFLPECIADCQTGTSHIEELV</sequence>
<dbReference type="PROSITE" id="PS50404">
    <property type="entry name" value="GST_NTER"/>
    <property type="match status" value="1"/>
</dbReference>
<dbReference type="Proteomes" id="UP001152320">
    <property type="component" value="Chromosome 19"/>
</dbReference>
<protein>
    <submittedName>
        <fullName evidence="2">Hematopoietic prostaglandin D synthase</fullName>
    </submittedName>
</protein>
<keyword evidence="3" id="KW-1185">Reference proteome</keyword>
<reference evidence="2" key="1">
    <citation type="submission" date="2021-10" db="EMBL/GenBank/DDBJ databases">
        <title>Tropical sea cucumber genome reveals ecological adaptation and Cuvierian tubules defense mechanism.</title>
        <authorList>
            <person name="Chen T."/>
        </authorList>
    </citation>
    <scope>NUCLEOTIDE SEQUENCE</scope>
    <source>
        <strain evidence="2">Nanhai2018</strain>
        <tissue evidence="2">Muscle</tissue>
    </source>
</reference>
<dbReference type="SUPFAM" id="SSF52833">
    <property type="entry name" value="Thioredoxin-like"/>
    <property type="match status" value="1"/>
</dbReference>
<dbReference type="AlphaFoldDB" id="A0A9Q0YQ74"/>
<organism evidence="2 3">
    <name type="scientific">Holothuria leucospilota</name>
    <name type="common">Black long sea cucumber</name>
    <name type="synonym">Mertensiothuria leucospilota</name>
    <dbReference type="NCBI Taxonomy" id="206669"/>
    <lineage>
        <taxon>Eukaryota</taxon>
        <taxon>Metazoa</taxon>
        <taxon>Echinodermata</taxon>
        <taxon>Eleutherozoa</taxon>
        <taxon>Echinozoa</taxon>
        <taxon>Holothuroidea</taxon>
        <taxon>Aspidochirotacea</taxon>
        <taxon>Aspidochirotida</taxon>
        <taxon>Holothuriidae</taxon>
        <taxon>Holothuria</taxon>
    </lineage>
</organism>